<gene>
    <name evidence="2" type="ORF">ARMGADRAFT_1077345</name>
</gene>
<evidence type="ECO:0000256" key="1">
    <source>
        <dbReference type="SAM" id="Coils"/>
    </source>
</evidence>
<keyword evidence="1" id="KW-0175">Coiled coil</keyword>
<dbReference type="InParanoid" id="A0A2H3DY82"/>
<reference evidence="3" key="1">
    <citation type="journal article" date="2017" name="Nat. Ecol. Evol.">
        <title>Genome expansion and lineage-specific genetic innovations in the forest pathogenic fungi Armillaria.</title>
        <authorList>
            <person name="Sipos G."/>
            <person name="Prasanna A.N."/>
            <person name="Walter M.C."/>
            <person name="O'Connor E."/>
            <person name="Balint B."/>
            <person name="Krizsan K."/>
            <person name="Kiss B."/>
            <person name="Hess J."/>
            <person name="Varga T."/>
            <person name="Slot J."/>
            <person name="Riley R."/>
            <person name="Boka B."/>
            <person name="Rigling D."/>
            <person name="Barry K."/>
            <person name="Lee J."/>
            <person name="Mihaltcheva S."/>
            <person name="LaButti K."/>
            <person name="Lipzen A."/>
            <person name="Waldron R."/>
            <person name="Moloney N.M."/>
            <person name="Sperisen C."/>
            <person name="Kredics L."/>
            <person name="Vagvoelgyi C."/>
            <person name="Patrignani A."/>
            <person name="Fitzpatrick D."/>
            <person name="Nagy I."/>
            <person name="Doyle S."/>
            <person name="Anderson J.B."/>
            <person name="Grigoriev I.V."/>
            <person name="Gueldener U."/>
            <person name="Muensterkoetter M."/>
            <person name="Nagy L.G."/>
        </authorList>
    </citation>
    <scope>NUCLEOTIDE SEQUENCE [LARGE SCALE GENOMIC DNA]</scope>
    <source>
        <strain evidence="3">Ar21-2</strain>
    </source>
</reference>
<organism evidence="2 3">
    <name type="scientific">Armillaria gallica</name>
    <name type="common">Bulbous honey fungus</name>
    <name type="synonym">Armillaria bulbosa</name>
    <dbReference type="NCBI Taxonomy" id="47427"/>
    <lineage>
        <taxon>Eukaryota</taxon>
        <taxon>Fungi</taxon>
        <taxon>Dikarya</taxon>
        <taxon>Basidiomycota</taxon>
        <taxon>Agaricomycotina</taxon>
        <taxon>Agaricomycetes</taxon>
        <taxon>Agaricomycetidae</taxon>
        <taxon>Agaricales</taxon>
        <taxon>Marasmiineae</taxon>
        <taxon>Physalacriaceae</taxon>
        <taxon>Armillaria</taxon>
    </lineage>
</organism>
<evidence type="ECO:0000313" key="3">
    <source>
        <dbReference type="Proteomes" id="UP000217790"/>
    </source>
</evidence>
<evidence type="ECO:0000313" key="2">
    <source>
        <dbReference type="EMBL" id="PBK95818.1"/>
    </source>
</evidence>
<name>A0A2H3DY82_ARMGA</name>
<feature type="coiled-coil region" evidence="1">
    <location>
        <begin position="121"/>
        <end position="162"/>
    </location>
</feature>
<proteinExistence type="predicted"/>
<sequence length="263" mass="29296">MDSSCIDCQQPLHHIKMSSHPTILSIRDALRNAGVNIPELPPIIGDLNTTKEFRADELITFDQVVEANDVAVAASGYFAYDWKIKRQVDLITKMYHTAVESAYCNATFFRDDVTPPGDSRIRVLEEQIGELKIDIDSSRDLIATAESTANNAQIAAENAQIAHQNSRRGCAENFRALKKVRQGSGVILAQEVRRIDEHSLQDTPAPEVGSTPPGFDGQIAKYIDEDILKTIVFYNNQFGIIHSDELPVRINKFQSFLSGYGEM</sequence>
<protein>
    <submittedName>
        <fullName evidence="2">Uncharacterized protein</fullName>
    </submittedName>
</protein>
<dbReference type="AlphaFoldDB" id="A0A2H3DY82"/>
<dbReference type="OrthoDB" id="3047760at2759"/>
<dbReference type="Proteomes" id="UP000217790">
    <property type="component" value="Unassembled WGS sequence"/>
</dbReference>
<dbReference type="EMBL" id="KZ293651">
    <property type="protein sequence ID" value="PBK95818.1"/>
    <property type="molecule type" value="Genomic_DNA"/>
</dbReference>
<accession>A0A2H3DY82</accession>
<keyword evidence="3" id="KW-1185">Reference proteome</keyword>